<keyword evidence="5" id="KW-1185">Reference proteome</keyword>
<protein>
    <submittedName>
        <fullName evidence="4">LipC protein</fullName>
    </submittedName>
</protein>
<reference evidence="4" key="1">
    <citation type="submission" date="2021-02" db="EMBL/GenBank/DDBJ databases">
        <authorList>
            <person name="Dougan E. K."/>
            <person name="Rhodes N."/>
            <person name="Thang M."/>
            <person name="Chan C."/>
        </authorList>
    </citation>
    <scope>NUCLEOTIDE SEQUENCE</scope>
</reference>
<dbReference type="EMBL" id="CAJNDS010002313">
    <property type="protein sequence ID" value="CAE7425922.1"/>
    <property type="molecule type" value="Genomic_DNA"/>
</dbReference>
<feature type="signal peptide" evidence="2">
    <location>
        <begin position="1"/>
        <end position="22"/>
    </location>
</feature>
<evidence type="ECO:0000313" key="5">
    <source>
        <dbReference type="Proteomes" id="UP000604046"/>
    </source>
</evidence>
<name>A0A812R7J6_9DINO</name>
<feature type="chain" id="PRO_5032581702" evidence="2">
    <location>
        <begin position="23"/>
        <end position="437"/>
    </location>
</feature>
<dbReference type="PANTHER" id="PTHR48081:SF33">
    <property type="entry name" value="KYNURENINE FORMAMIDASE"/>
    <property type="match status" value="1"/>
</dbReference>
<comment type="caution">
    <text evidence="4">The sequence shown here is derived from an EMBL/GenBank/DDBJ whole genome shotgun (WGS) entry which is preliminary data.</text>
</comment>
<dbReference type="InterPro" id="IPR029058">
    <property type="entry name" value="AB_hydrolase_fold"/>
</dbReference>
<organism evidence="4 5">
    <name type="scientific">Symbiodinium natans</name>
    <dbReference type="NCBI Taxonomy" id="878477"/>
    <lineage>
        <taxon>Eukaryota</taxon>
        <taxon>Sar</taxon>
        <taxon>Alveolata</taxon>
        <taxon>Dinophyceae</taxon>
        <taxon>Suessiales</taxon>
        <taxon>Symbiodiniaceae</taxon>
        <taxon>Symbiodinium</taxon>
    </lineage>
</organism>
<dbReference type="Gene3D" id="3.40.50.1820">
    <property type="entry name" value="alpha/beta hydrolase"/>
    <property type="match status" value="1"/>
</dbReference>
<feature type="domain" description="Alpha/beta hydrolase fold-3" evidence="3">
    <location>
        <begin position="174"/>
        <end position="365"/>
    </location>
</feature>
<evidence type="ECO:0000256" key="1">
    <source>
        <dbReference type="ARBA" id="ARBA00022801"/>
    </source>
</evidence>
<evidence type="ECO:0000256" key="2">
    <source>
        <dbReference type="SAM" id="SignalP"/>
    </source>
</evidence>
<keyword evidence="2" id="KW-0732">Signal</keyword>
<dbReference type="PANTHER" id="PTHR48081">
    <property type="entry name" value="AB HYDROLASE SUPERFAMILY PROTEIN C4A8.06C"/>
    <property type="match status" value="1"/>
</dbReference>
<dbReference type="AlphaFoldDB" id="A0A812R7J6"/>
<dbReference type="GO" id="GO:0016787">
    <property type="term" value="F:hydrolase activity"/>
    <property type="evidence" value="ECO:0007669"/>
    <property type="project" value="UniProtKB-KW"/>
</dbReference>
<evidence type="ECO:0000313" key="4">
    <source>
        <dbReference type="EMBL" id="CAE7425922.1"/>
    </source>
</evidence>
<dbReference type="OrthoDB" id="19653at2759"/>
<sequence length="437" mass="47843">MEQCTWLLWLAGWWGLGQLAYGEPGPYVLCLSLASHLRVPPPFGQVPPLLDVLMTYLIGHSTFYACLFGGLFCLSSSLWRPCWLLSSASCAWASLRRRQALSLLELQPQPRPPQPWLTLLHPYNYFFLSEVPGATEPVRIQRIHPPTLRVPIDLWQQAPAAAGLAPAAPRPVLILLHGGAWRGGGARVSPQGPLLQALAADGFLVVSFEYRRRLGTQWPMQLEDCLAALEWLEAEAAGLGADLSDVSIAGTSAGGHLAALLLARSLGERPSSIRFRAALLFYPALDPGDRTGATVKSPFSCRCLGVRHGMSFLAWFFEVFVLWQDRRLWPSAEPLEALQSASAASRELAEAWPPTLIVHGELDGVVPVEHSRRFLTQLAAASGTQKQGGDDLRSQDHLFTVPLARHTFEMAIGDLANASYDAAIAWLSHVRKDACAR</sequence>
<keyword evidence="1" id="KW-0378">Hydrolase</keyword>
<accession>A0A812R7J6</accession>
<gene>
    <name evidence="4" type="primary">lipC</name>
    <name evidence="4" type="ORF">SNAT2548_LOCUS23175</name>
</gene>
<proteinExistence type="predicted"/>
<dbReference type="Proteomes" id="UP000604046">
    <property type="component" value="Unassembled WGS sequence"/>
</dbReference>
<evidence type="ECO:0000259" key="3">
    <source>
        <dbReference type="Pfam" id="PF07859"/>
    </source>
</evidence>
<dbReference type="SUPFAM" id="SSF53474">
    <property type="entry name" value="alpha/beta-Hydrolases"/>
    <property type="match status" value="1"/>
</dbReference>
<dbReference type="InterPro" id="IPR013094">
    <property type="entry name" value="AB_hydrolase_3"/>
</dbReference>
<dbReference type="Pfam" id="PF07859">
    <property type="entry name" value="Abhydrolase_3"/>
    <property type="match status" value="1"/>
</dbReference>
<dbReference type="InterPro" id="IPR050300">
    <property type="entry name" value="GDXG_lipolytic_enzyme"/>
</dbReference>